<evidence type="ECO:0000313" key="2">
    <source>
        <dbReference type="EMBL" id="CDJ48049.1"/>
    </source>
</evidence>
<name>U6LHP2_9EIME</name>
<reference evidence="2" key="2">
    <citation type="submission" date="2013-10" db="EMBL/GenBank/DDBJ databases">
        <authorList>
            <person name="Aslett M."/>
        </authorList>
    </citation>
    <scope>NUCLEOTIDE SEQUENCE [LARGE SCALE GENOMIC DNA]</scope>
    <source>
        <strain evidence="2">Houghton</strain>
    </source>
</reference>
<dbReference type="VEuPathDB" id="ToxoDB:EBH_0018880"/>
<protein>
    <submittedName>
        <fullName evidence="2">Uncharacterized protein</fullName>
    </submittedName>
</protein>
<organism evidence="2 3">
    <name type="scientific">Eimeria brunetti</name>
    <dbReference type="NCBI Taxonomy" id="51314"/>
    <lineage>
        <taxon>Eukaryota</taxon>
        <taxon>Sar</taxon>
        <taxon>Alveolata</taxon>
        <taxon>Apicomplexa</taxon>
        <taxon>Conoidasida</taxon>
        <taxon>Coccidia</taxon>
        <taxon>Eucoccidiorida</taxon>
        <taxon>Eimeriorina</taxon>
        <taxon>Eimeriidae</taxon>
        <taxon>Eimeria</taxon>
    </lineage>
</organism>
<evidence type="ECO:0000313" key="3">
    <source>
        <dbReference type="Proteomes" id="UP000030750"/>
    </source>
</evidence>
<keyword evidence="3" id="KW-1185">Reference proteome</keyword>
<dbReference type="EMBL" id="HG710960">
    <property type="protein sequence ID" value="CDJ48049.1"/>
    <property type="molecule type" value="Genomic_DNA"/>
</dbReference>
<dbReference type="AlphaFoldDB" id="U6LHP2"/>
<evidence type="ECO:0000256" key="1">
    <source>
        <dbReference type="SAM" id="MobiDB-lite"/>
    </source>
</evidence>
<dbReference type="Proteomes" id="UP000030750">
    <property type="component" value="Unassembled WGS sequence"/>
</dbReference>
<proteinExistence type="predicted"/>
<reference evidence="2" key="1">
    <citation type="submission" date="2013-10" db="EMBL/GenBank/DDBJ databases">
        <title>Genomic analysis of the causative agents of coccidiosis in chickens.</title>
        <authorList>
            <person name="Reid A.J."/>
            <person name="Blake D."/>
            <person name="Billington K."/>
            <person name="Browne H."/>
            <person name="Dunn M."/>
            <person name="Hung S."/>
            <person name="Kawahara F."/>
            <person name="Miranda-Saavedra D."/>
            <person name="Mourier T."/>
            <person name="Nagra H."/>
            <person name="Otto T.D."/>
            <person name="Rawlings N."/>
            <person name="Sanchez A."/>
            <person name="Sanders M."/>
            <person name="Subramaniam C."/>
            <person name="Tay Y."/>
            <person name="Dear P."/>
            <person name="Doerig C."/>
            <person name="Gruber A."/>
            <person name="Parkinson J."/>
            <person name="Shirley M."/>
            <person name="Wan K.L."/>
            <person name="Berriman M."/>
            <person name="Tomley F."/>
            <person name="Pain A."/>
        </authorList>
    </citation>
    <scope>NUCLEOTIDE SEQUENCE [LARGE SCALE GENOMIC DNA]</scope>
    <source>
        <strain evidence="2">Houghton</strain>
    </source>
</reference>
<accession>U6LHP2</accession>
<feature type="compositionally biased region" description="Low complexity" evidence="1">
    <location>
        <begin position="79"/>
        <end position="89"/>
    </location>
</feature>
<feature type="region of interest" description="Disordered" evidence="1">
    <location>
        <begin position="40"/>
        <end position="89"/>
    </location>
</feature>
<sequence length="163" mass="17379">MGRDTMYGLDMTRACGDGGWAGDTPQTLAQLAAAALQERKKVEQTQKAEQRDAEGRTLLKRHPSDNSDQDGEATEKENFPSSFLAPAAAPSCTTTADRVDFAQAALRERGGRGFRVKARKVLRGGIEDATAASVEALRQWKRRAGGFPLACAGMVLHMAAGGS</sequence>
<gene>
    <name evidence="2" type="ORF">EBH_0018880</name>
</gene>
<feature type="compositionally biased region" description="Basic and acidic residues" evidence="1">
    <location>
        <begin position="40"/>
        <end position="65"/>
    </location>
</feature>